<proteinExistence type="predicted"/>
<dbReference type="PANTHER" id="PTHR33969">
    <property type="entry name" value="SEGREGATION AND CONDENSATION PROTEIN A"/>
    <property type="match status" value="1"/>
</dbReference>
<dbReference type="EMBL" id="LAJY01000411">
    <property type="protein sequence ID" value="KJV08922.1"/>
    <property type="molecule type" value="Genomic_DNA"/>
</dbReference>
<name>A0A0F3IQN2_9PROT</name>
<dbReference type="OrthoDB" id="9793741at2"/>
<dbReference type="PATRIC" id="fig|552518.3.peg.2741"/>
<accession>A0A0F3IQN2</accession>
<gene>
    <name evidence="2" type="ORF">VZ95_14700</name>
</gene>
<dbReference type="Pfam" id="PF02616">
    <property type="entry name" value="SMC_ScpA"/>
    <property type="match status" value="1"/>
</dbReference>
<dbReference type="AlphaFoldDB" id="A0A0F3IQN2"/>
<sequence>MTGESEAWDARPEPADEAVLLLDLDGYEGPIDVLLTLAREQKVDLTKIRILPLVDQYLAFIRGILHRRLEVAADYLVMAAWLAYLKSRLLLPDPPSEEEEPSAEEMAATLAFQLQRLEAMQKAGARLMAGTLLGRDVFARGFPERFEVDARVRWDVTLYELLTAYADHKRRTDYSRLRIAATELYSMDDALQRLSERLGQMPLWEALSSFLPTDIRDGLVFRSAVAATFLAALELAKSGKLDLRQAERFGPILVRSPAADDVLEPDEEGSIAL</sequence>
<dbReference type="Gene3D" id="6.10.250.2410">
    <property type="match status" value="1"/>
</dbReference>
<evidence type="ECO:0000313" key="2">
    <source>
        <dbReference type="EMBL" id="KJV08922.1"/>
    </source>
</evidence>
<reference evidence="2 3" key="1">
    <citation type="submission" date="2015-03" db="EMBL/GenBank/DDBJ databases">
        <title>Draft genome sequence of Elstera litoralis.</title>
        <authorList>
            <person name="Rahalkar M.C."/>
            <person name="Dhakephalkar P.K."/>
            <person name="Pore S.D."/>
            <person name="Arora P."/>
            <person name="Kapse N.G."/>
            <person name="Pandit P.S."/>
        </authorList>
    </citation>
    <scope>NUCLEOTIDE SEQUENCE [LARGE SCALE GENOMIC DNA]</scope>
    <source>
        <strain evidence="2 3">Dia-1</strain>
    </source>
</reference>
<evidence type="ECO:0000313" key="3">
    <source>
        <dbReference type="Proteomes" id="UP000033774"/>
    </source>
</evidence>
<evidence type="ECO:0000256" key="1">
    <source>
        <dbReference type="ARBA" id="ARBA00044777"/>
    </source>
</evidence>
<protein>
    <recommendedName>
        <fullName evidence="1">Segregation and condensation protein A</fullName>
    </recommendedName>
</protein>
<dbReference type="PANTHER" id="PTHR33969:SF2">
    <property type="entry name" value="SEGREGATION AND CONDENSATION PROTEIN A"/>
    <property type="match status" value="1"/>
</dbReference>
<keyword evidence="3" id="KW-1185">Reference proteome</keyword>
<dbReference type="RefSeq" id="WP_045776525.1">
    <property type="nucleotide sequence ID" value="NZ_LAJY01000411.1"/>
</dbReference>
<organism evidence="2 3">
    <name type="scientific">Elstera litoralis</name>
    <dbReference type="NCBI Taxonomy" id="552518"/>
    <lineage>
        <taxon>Bacteria</taxon>
        <taxon>Pseudomonadati</taxon>
        <taxon>Pseudomonadota</taxon>
        <taxon>Alphaproteobacteria</taxon>
        <taxon>Rhodospirillales</taxon>
        <taxon>Rhodospirillaceae</taxon>
        <taxon>Elstera</taxon>
    </lineage>
</organism>
<dbReference type="InterPro" id="IPR003768">
    <property type="entry name" value="ScpA"/>
</dbReference>
<comment type="caution">
    <text evidence="2">The sequence shown here is derived from an EMBL/GenBank/DDBJ whole genome shotgun (WGS) entry which is preliminary data.</text>
</comment>
<dbReference type="Proteomes" id="UP000033774">
    <property type="component" value="Unassembled WGS sequence"/>
</dbReference>